<comment type="caution">
    <text evidence="2">The sequence shown here is derived from an EMBL/GenBank/DDBJ whole genome shotgun (WGS) entry which is preliminary data.</text>
</comment>
<sequence length="66" mass="7328">MVVVMLGKPGPVKNLQGSPESKKIKVEWTSPEDPEDDPESLHYRVSCQGVSSVGKTKIDSKYRAFH</sequence>
<dbReference type="SUPFAM" id="SSF49265">
    <property type="entry name" value="Fibronectin type III"/>
    <property type="match status" value="1"/>
</dbReference>
<evidence type="ECO:0008006" key="4">
    <source>
        <dbReference type="Google" id="ProtNLM"/>
    </source>
</evidence>
<dbReference type="AlphaFoldDB" id="A0A9D4EYN3"/>
<protein>
    <recommendedName>
        <fullName evidence="4">Fibronectin type-III domain-containing protein</fullName>
    </recommendedName>
</protein>
<name>A0A9D4EYN3_DREPO</name>
<gene>
    <name evidence="2" type="ORF">DPMN_164408</name>
</gene>
<reference evidence="2" key="2">
    <citation type="submission" date="2020-11" db="EMBL/GenBank/DDBJ databases">
        <authorList>
            <person name="McCartney M.A."/>
            <person name="Auch B."/>
            <person name="Kono T."/>
            <person name="Mallez S."/>
            <person name="Becker A."/>
            <person name="Gohl D.M."/>
            <person name="Silverstein K.A.T."/>
            <person name="Koren S."/>
            <person name="Bechman K.B."/>
            <person name="Herman A."/>
            <person name="Abrahante J.E."/>
            <person name="Garbe J."/>
        </authorList>
    </citation>
    <scope>NUCLEOTIDE SEQUENCE</scope>
    <source>
        <strain evidence="2">Duluth1</strain>
        <tissue evidence="2">Whole animal</tissue>
    </source>
</reference>
<feature type="region of interest" description="Disordered" evidence="1">
    <location>
        <begin position="8"/>
        <end position="40"/>
    </location>
</feature>
<proteinExistence type="predicted"/>
<organism evidence="2 3">
    <name type="scientific">Dreissena polymorpha</name>
    <name type="common">Zebra mussel</name>
    <name type="synonym">Mytilus polymorpha</name>
    <dbReference type="NCBI Taxonomy" id="45954"/>
    <lineage>
        <taxon>Eukaryota</taxon>
        <taxon>Metazoa</taxon>
        <taxon>Spiralia</taxon>
        <taxon>Lophotrochozoa</taxon>
        <taxon>Mollusca</taxon>
        <taxon>Bivalvia</taxon>
        <taxon>Autobranchia</taxon>
        <taxon>Heteroconchia</taxon>
        <taxon>Euheterodonta</taxon>
        <taxon>Imparidentia</taxon>
        <taxon>Neoheterodontei</taxon>
        <taxon>Myida</taxon>
        <taxon>Dreissenoidea</taxon>
        <taxon>Dreissenidae</taxon>
        <taxon>Dreissena</taxon>
    </lineage>
</organism>
<dbReference type="Proteomes" id="UP000828390">
    <property type="component" value="Unassembled WGS sequence"/>
</dbReference>
<dbReference type="InterPro" id="IPR013783">
    <property type="entry name" value="Ig-like_fold"/>
</dbReference>
<evidence type="ECO:0000313" key="3">
    <source>
        <dbReference type="Proteomes" id="UP000828390"/>
    </source>
</evidence>
<dbReference type="Gene3D" id="2.60.40.10">
    <property type="entry name" value="Immunoglobulins"/>
    <property type="match status" value="1"/>
</dbReference>
<evidence type="ECO:0000313" key="2">
    <source>
        <dbReference type="EMBL" id="KAH3786302.1"/>
    </source>
</evidence>
<dbReference type="InterPro" id="IPR036116">
    <property type="entry name" value="FN3_sf"/>
</dbReference>
<reference evidence="2" key="1">
    <citation type="journal article" date="2019" name="bioRxiv">
        <title>The Genome of the Zebra Mussel, Dreissena polymorpha: A Resource for Invasive Species Research.</title>
        <authorList>
            <person name="McCartney M.A."/>
            <person name="Auch B."/>
            <person name="Kono T."/>
            <person name="Mallez S."/>
            <person name="Zhang Y."/>
            <person name="Obille A."/>
            <person name="Becker A."/>
            <person name="Abrahante J.E."/>
            <person name="Garbe J."/>
            <person name="Badalamenti J.P."/>
            <person name="Herman A."/>
            <person name="Mangelson H."/>
            <person name="Liachko I."/>
            <person name="Sullivan S."/>
            <person name="Sone E.D."/>
            <person name="Koren S."/>
            <person name="Silverstein K.A.T."/>
            <person name="Beckman K.B."/>
            <person name="Gohl D.M."/>
        </authorList>
    </citation>
    <scope>NUCLEOTIDE SEQUENCE</scope>
    <source>
        <strain evidence="2">Duluth1</strain>
        <tissue evidence="2">Whole animal</tissue>
    </source>
</reference>
<keyword evidence="3" id="KW-1185">Reference proteome</keyword>
<dbReference type="EMBL" id="JAIWYP010000008">
    <property type="protein sequence ID" value="KAH3786302.1"/>
    <property type="molecule type" value="Genomic_DNA"/>
</dbReference>
<evidence type="ECO:0000256" key="1">
    <source>
        <dbReference type="SAM" id="MobiDB-lite"/>
    </source>
</evidence>
<accession>A0A9D4EYN3</accession>